<dbReference type="RefSeq" id="WP_016264688.1">
    <property type="nucleotide sequence ID" value="NZ_BJLN01000004.1"/>
</dbReference>
<keyword evidence="1" id="KW-1133">Transmembrane helix</keyword>
<dbReference type="InterPro" id="IPR010178">
    <property type="entry name" value="Lit"/>
</dbReference>
<comment type="caution">
    <text evidence="2">The sequence shown here is derived from an EMBL/GenBank/DDBJ whole genome shotgun (WGS) entry which is preliminary data.</text>
</comment>
<dbReference type="Pfam" id="PF07314">
    <property type="entry name" value="Lit"/>
    <property type="match status" value="1"/>
</dbReference>
<evidence type="ECO:0000313" key="2">
    <source>
        <dbReference type="EMBL" id="SPE21763.1"/>
    </source>
</evidence>
<evidence type="ECO:0008006" key="4">
    <source>
        <dbReference type="Google" id="ProtNLM"/>
    </source>
</evidence>
<accession>A0AAE8LW81</accession>
<keyword evidence="1" id="KW-0812">Transmembrane</keyword>
<name>A0AAE8LW81_LATSK</name>
<feature type="transmembrane region" description="Helical" evidence="1">
    <location>
        <begin position="95"/>
        <end position="112"/>
    </location>
</feature>
<dbReference type="EMBL" id="OKRC01000007">
    <property type="protein sequence ID" value="SPE21763.1"/>
    <property type="molecule type" value="Genomic_DNA"/>
</dbReference>
<proteinExistence type="predicted"/>
<dbReference type="Proteomes" id="UP000239650">
    <property type="component" value="Unassembled WGS sequence"/>
</dbReference>
<feature type="transmembrane region" description="Helical" evidence="1">
    <location>
        <begin position="133"/>
        <end position="156"/>
    </location>
</feature>
<feature type="transmembrane region" description="Helical" evidence="1">
    <location>
        <begin position="12"/>
        <end position="36"/>
    </location>
</feature>
<gene>
    <name evidence="2" type="ORF">LAS9267_01456</name>
</gene>
<protein>
    <recommendedName>
        <fullName evidence="4">TIGR01906 family membrane protein</fullName>
    </recommendedName>
</protein>
<keyword evidence="1" id="KW-0472">Membrane</keyword>
<evidence type="ECO:0000313" key="3">
    <source>
        <dbReference type="Proteomes" id="UP000239650"/>
    </source>
</evidence>
<evidence type="ECO:0000256" key="1">
    <source>
        <dbReference type="SAM" id="Phobius"/>
    </source>
</evidence>
<reference evidence="2 3" key="1">
    <citation type="submission" date="2018-02" db="EMBL/GenBank/DDBJ databases">
        <authorList>
            <person name="Rodrigo-Torres L."/>
            <person name="Arahal R. D."/>
            <person name="Lucena T."/>
        </authorList>
    </citation>
    <scope>NUCLEOTIDE SEQUENCE [LARGE SCALE GENOMIC DNA]</scope>
    <source>
        <strain evidence="2 3">CECT 9267</strain>
    </source>
</reference>
<organism evidence="2 3">
    <name type="scientific">Latilactobacillus sakei</name>
    <name type="common">Lactobacillus sakei</name>
    <dbReference type="NCBI Taxonomy" id="1599"/>
    <lineage>
        <taxon>Bacteria</taxon>
        <taxon>Bacillati</taxon>
        <taxon>Bacillota</taxon>
        <taxon>Bacilli</taxon>
        <taxon>Lactobacillales</taxon>
        <taxon>Lactobacillaceae</taxon>
        <taxon>Latilactobacillus</taxon>
    </lineage>
</organism>
<feature type="transmembrane region" description="Helical" evidence="1">
    <location>
        <begin position="183"/>
        <end position="204"/>
    </location>
</feature>
<sequence>MGSLNGVKKTGNWLVFYLSIVSGSILAAIVIGWLSYDLVSRQLHLAAQMQMSQATLMHEFNRLMRYLVLPGGQSLVLPHFKMSANGLAHFKEVKHLFLLTAVIFLVTIVPALRGWRRDFKSGRQWRYIRPMQVALVMPIVIGLIASVSFDRFFVLFHELLFRNLDWQFDPLLDPIILVLPEQYFMLCFICFFVILEGLFLIILWRAKKSLKIY</sequence>
<dbReference type="AlphaFoldDB" id="A0AAE8LW81"/>
<dbReference type="NCBIfam" id="TIGR01906">
    <property type="entry name" value="integ_TIGR01906"/>
    <property type="match status" value="1"/>
</dbReference>